<sequence length="219" mass="24207">MNTDEYVEKPRLTPVQKLGELIADRAQRWMPSPFLFAIILTYVAASAAWISEGASITEITSSWYDGFWSLLQFAMQMVLILVTATVVAYHPWVKRLILRLVQLPRSGPQAAMVVATFAIVTSWFSWGLGLIFGAILAREMGKRAEKVGMAAHYPLVAVAGYLGLGLTWGWGMSSSPGLLQATDGNVLMELGFIDRVIPSTEWVFHPYPLLLTVLALIYA</sequence>
<dbReference type="PANTHER" id="PTHR41983:SF2">
    <property type="entry name" value="SHORT-CHAIN FATTY ACID TRANSPORTER-RELATED"/>
    <property type="match status" value="1"/>
</dbReference>
<reference evidence="2" key="1">
    <citation type="submission" date="2018-05" db="EMBL/GenBank/DDBJ databases">
        <authorList>
            <person name="Lanie J.A."/>
            <person name="Ng W.-L."/>
            <person name="Kazmierczak K.M."/>
            <person name="Andrzejewski T.M."/>
            <person name="Davidsen T.M."/>
            <person name="Wayne K.J."/>
            <person name="Tettelin H."/>
            <person name="Glass J.I."/>
            <person name="Rusch D."/>
            <person name="Podicherti R."/>
            <person name="Tsui H.-C.T."/>
            <person name="Winkler M.E."/>
        </authorList>
    </citation>
    <scope>NUCLEOTIDE SEQUENCE</scope>
</reference>
<keyword evidence="1" id="KW-0812">Transmembrane</keyword>
<feature type="transmembrane region" description="Helical" evidence="1">
    <location>
        <begin position="67"/>
        <end position="90"/>
    </location>
</feature>
<evidence type="ECO:0000313" key="2">
    <source>
        <dbReference type="EMBL" id="SVD38093.1"/>
    </source>
</evidence>
<evidence type="ECO:0008006" key="3">
    <source>
        <dbReference type="Google" id="ProtNLM"/>
    </source>
</evidence>
<dbReference type="GO" id="GO:0005886">
    <property type="term" value="C:plasma membrane"/>
    <property type="evidence" value="ECO:0007669"/>
    <property type="project" value="TreeGrafter"/>
</dbReference>
<dbReference type="PANTHER" id="PTHR41983">
    <property type="entry name" value="SHORT-CHAIN FATTY ACID TRANSPORTER-RELATED"/>
    <property type="match status" value="1"/>
</dbReference>
<proteinExistence type="predicted"/>
<protein>
    <recommendedName>
        <fullName evidence="3">Short-chain fatty acid transporter</fullName>
    </recommendedName>
</protein>
<feature type="transmembrane region" description="Helical" evidence="1">
    <location>
        <begin position="149"/>
        <end position="170"/>
    </location>
</feature>
<accession>A0A382UV13</accession>
<dbReference type="InterPro" id="IPR006160">
    <property type="entry name" value="SCFA_transpt_AtoE"/>
</dbReference>
<feature type="transmembrane region" description="Helical" evidence="1">
    <location>
        <begin position="110"/>
        <end position="137"/>
    </location>
</feature>
<keyword evidence="1" id="KW-0472">Membrane</keyword>
<evidence type="ECO:0000256" key="1">
    <source>
        <dbReference type="SAM" id="Phobius"/>
    </source>
</evidence>
<dbReference type="EMBL" id="UINC01147022">
    <property type="protein sequence ID" value="SVD38093.1"/>
    <property type="molecule type" value="Genomic_DNA"/>
</dbReference>
<organism evidence="2">
    <name type="scientific">marine metagenome</name>
    <dbReference type="NCBI Taxonomy" id="408172"/>
    <lineage>
        <taxon>unclassified sequences</taxon>
        <taxon>metagenomes</taxon>
        <taxon>ecological metagenomes</taxon>
    </lineage>
</organism>
<dbReference type="Pfam" id="PF02667">
    <property type="entry name" value="SCFA_trans"/>
    <property type="match status" value="1"/>
</dbReference>
<feature type="non-terminal residue" evidence="2">
    <location>
        <position position="219"/>
    </location>
</feature>
<name>A0A382UV13_9ZZZZ</name>
<keyword evidence="1" id="KW-1133">Transmembrane helix</keyword>
<dbReference type="AlphaFoldDB" id="A0A382UV13"/>
<feature type="transmembrane region" description="Helical" evidence="1">
    <location>
        <begin position="34"/>
        <end position="55"/>
    </location>
</feature>
<gene>
    <name evidence="2" type="ORF">METZ01_LOCUS390947</name>
</gene>